<dbReference type="WBParaSite" id="PS1159_v2.g19406.t1">
    <property type="protein sequence ID" value="PS1159_v2.g19406.t1"/>
    <property type="gene ID" value="PS1159_v2.g19406"/>
</dbReference>
<accession>A0AC35FNW0</accession>
<evidence type="ECO:0000313" key="1">
    <source>
        <dbReference type="Proteomes" id="UP000887580"/>
    </source>
</evidence>
<dbReference type="Proteomes" id="UP000887580">
    <property type="component" value="Unplaced"/>
</dbReference>
<organism evidence="1 2">
    <name type="scientific">Panagrolaimus sp. PS1159</name>
    <dbReference type="NCBI Taxonomy" id="55785"/>
    <lineage>
        <taxon>Eukaryota</taxon>
        <taxon>Metazoa</taxon>
        <taxon>Ecdysozoa</taxon>
        <taxon>Nematoda</taxon>
        <taxon>Chromadorea</taxon>
        <taxon>Rhabditida</taxon>
        <taxon>Tylenchina</taxon>
        <taxon>Panagrolaimomorpha</taxon>
        <taxon>Panagrolaimoidea</taxon>
        <taxon>Panagrolaimidae</taxon>
        <taxon>Panagrolaimus</taxon>
    </lineage>
</organism>
<name>A0AC35FNW0_9BILA</name>
<reference evidence="2" key="1">
    <citation type="submission" date="2022-11" db="UniProtKB">
        <authorList>
            <consortium name="WormBaseParasite"/>
        </authorList>
    </citation>
    <scope>IDENTIFICATION</scope>
</reference>
<proteinExistence type="predicted"/>
<sequence length="68" mass="7762">MAPPLNFIFIALFFLNIIQNGYAKKGLEAQLYEDLLYDYNKIPRPVKNSTDVLIVYVGSSLIRIIDVV</sequence>
<evidence type="ECO:0000313" key="2">
    <source>
        <dbReference type="WBParaSite" id="PS1159_v2.g19406.t1"/>
    </source>
</evidence>
<protein>
    <submittedName>
        <fullName evidence="2">Neurotransmitter-gated ion-channel ligand-binding domain-containing protein</fullName>
    </submittedName>
</protein>